<reference evidence="1" key="1">
    <citation type="journal article" date="2021" name="Proc. Natl. Acad. Sci. U.S.A.">
        <title>A Catalog of Tens of Thousands of Viruses from Human Metagenomes Reveals Hidden Associations with Chronic Diseases.</title>
        <authorList>
            <person name="Tisza M.J."/>
            <person name="Buck C.B."/>
        </authorList>
    </citation>
    <scope>NUCLEOTIDE SEQUENCE</scope>
    <source>
        <strain evidence="1">CtPjm15</strain>
    </source>
</reference>
<sequence>MSIGDGYQTYSDSTLKNCKKDELIGFIRVLEENLRNAYERLDNQAIILHDREPVKHASWIYCDLDGTGICSSCRSYGNSQDSYCSNCGAKMDLEGEQVETHQVV</sequence>
<proteinExistence type="predicted"/>
<protein>
    <submittedName>
        <fullName evidence="1">PROTEIN/RNA Complex, archaeal, ribosomal, 50S, protein.0A</fullName>
    </submittedName>
</protein>
<name>A0A8S5SQK3_9VIRU</name>
<evidence type="ECO:0000313" key="1">
    <source>
        <dbReference type="EMBL" id="DAF52975.1"/>
    </source>
</evidence>
<accession>A0A8S5SQK3</accession>
<organism evidence="1">
    <name type="scientific">Phage sp. ctPjm15</name>
    <dbReference type="NCBI Taxonomy" id="2828006"/>
    <lineage>
        <taxon>Viruses</taxon>
    </lineage>
</organism>
<dbReference type="EMBL" id="BK032645">
    <property type="protein sequence ID" value="DAF52975.1"/>
    <property type="molecule type" value="Genomic_DNA"/>
</dbReference>